<gene>
    <name evidence="1" type="ORF">CM240_2215</name>
</gene>
<sequence>MVKAVLFDFDGVLTIDATGSYSICNYISKNTNIDKDLFQKEYYKYNEKLLYGKINHKDIWSRLCENLGQDIPFEILEDSFINTPIDTNMMKVVYRLKEEGYKIAMVTDNKKDRIDSVVNYYKLNEVFDTIIVSAEIGSGKKERDIFIQTIKKLQVEANECVFIDNNDKNLIAPKKMGMKVIYFDDYTRNMDDFLDELFKFGVKI</sequence>
<evidence type="ECO:0000313" key="2">
    <source>
        <dbReference type="Proteomes" id="UP000019426"/>
    </source>
</evidence>
<dbReference type="eggNOG" id="COG0637">
    <property type="taxonomic scope" value="Bacteria"/>
</dbReference>
<organism evidence="1 2">
    <name type="scientific">Clostridium bornimense</name>
    <dbReference type="NCBI Taxonomy" id="1216932"/>
    <lineage>
        <taxon>Bacteria</taxon>
        <taxon>Bacillati</taxon>
        <taxon>Bacillota</taxon>
        <taxon>Clostridia</taxon>
        <taxon>Eubacteriales</taxon>
        <taxon>Clostridiaceae</taxon>
        <taxon>Clostridium</taxon>
    </lineage>
</organism>
<dbReference type="NCBIfam" id="TIGR01509">
    <property type="entry name" value="HAD-SF-IA-v3"/>
    <property type="match status" value="1"/>
</dbReference>
<keyword evidence="2" id="KW-1185">Reference proteome</keyword>
<dbReference type="InterPro" id="IPR023214">
    <property type="entry name" value="HAD_sf"/>
</dbReference>
<dbReference type="Gene3D" id="3.40.50.1000">
    <property type="entry name" value="HAD superfamily/HAD-like"/>
    <property type="match status" value="1"/>
</dbReference>
<dbReference type="SFLD" id="SFLDG01129">
    <property type="entry name" value="C1.5:_HAD__Beta-PGM__Phosphata"/>
    <property type="match status" value="1"/>
</dbReference>
<reference evidence="1 2" key="1">
    <citation type="submission" date="2013-11" db="EMBL/GenBank/DDBJ databases">
        <title>Complete genome sequence of Clostridum sp. M2/40.</title>
        <authorList>
            <person name="Wibberg D."/>
            <person name="Puehler A."/>
            <person name="Schlueter A."/>
        </authorList>
    </citation>
    <scope>NUCLEOTIDE SEQUENCE [LARGE SCALE GENOMIC DNA]</scope>
    <source>
        <strain evidence="2">M2/40</strain>
    </source>
</reference>
<dbReference type="HOGENOM" id="CLU_1335450_0_0_9"/>
<dbReference type="InterPro" id="IPR006439">
    <property type="entry name" value="HAD-SF_hydro_IA"/>
</dbReference>
<accession>W6RY20</accession>
<dbReference type="PATRIC" id="fig|1216932.3.peg.2199"/>
<dbReference type="InterPro" id="IPR036412">
    <property type="entry name" value="HAD-like_sf"/>
</dbReference>
<dbReference type="Pfam" id="PF00702">
    <property type="entry name" value="Hydrolase"/>
    <property type="match status" value="1"/>
</dbReference>
<dbReference type="GO" id="GO:0016787">
    <property type="term" value="F:hydrolase activity"/>
    <property type="evidence" value="ECO:0007669"/>
    <property type="project" value="UniProtKB-KW"/>
</dbReference>
<dbReference type="EMBL" id="HG917868">
    <property type="protein sequence ID" value="CDM69358.1"/>
    <property type="molecule type" value="Genomic_DNA"/>
</dbReference>
<proteinExistence type="predicted"/>
<dbReference type="OrthoDB" id="9794086at2"/>
<dbReference type="KEGG" id="clt:CM240_2215"/>
<evidence type="ECO:0000313" key="1">
    <source>
        <dbReference type="EMBL" id="CDM69358.1"/>
    </source>
</evidence>
<dbReference type="STRING" id="1216932.CM240_2215"/>
<dbReference type="RefSeq" id="WP_044039104.1">
    <property type="nucleotide sequence ID" value="NZ_HG917868.1"/>
</dbReference>
<keyword evidence="1" id="KW-0378">Hydrolase</keyword>
<dbReference type="AlphaFoldDB" id="W6RY20"/>
<dbReference type="PANTHER" id="PTHR43611">
    <property type="entry name" value="ALPHA-D-GLUCOSE 1-PHOSPHATE PHOSPHATASE"/>
    <property type="match status" value="1"/>
</dbReference>
<protein>
    <submittedName>
        <fullName evidence="1">HAD-superfamily hydrolase, subfamily IA,variant 3</fullName>
    </submittedName>
</protein>
<dbReference type="PRINTS" id="PR00413">
    <property type="entry name" value="HADHALOGNASE"/>
</dbReference>
<dbReference type="Proteomes" id="UP000019426">
    <property type="component" value="Chromosome M2/40_rep1"/>
</dbReference>
<dbReference type="SUPFAM" id="SSF56784">
    <property type="entry name" value="HAD-like"/>
    <property type="match status" value="1"/>
</dbReference>
<dbReference type="PANTHER" id="PTHR43611:SF3">
    <property type="entry name" value="FLAVIN MONONUCLEOTIDE HYDROLASE 1, CHLOROPLATIC"/>
    <property type="match status" value="1"/>
</dbReference>
<dbReference type="SFLD" id="SFLDS00003">
    <property type="entry name" value="Haloacid_Dehalogenase"/>
    <property type="match status" value="1"/>
</dbReference>
<name>W6RY20_9CLOT</name>